<dbReference type="PANTHER" id="PTHR39767">
    <property type="entry name" value="CALCIUM/CALMODULIN-BINDING MEMBRANE PROTEIN PCM4-RELATED"/>
    <property type="match status" value="1"/>
</dbReference>
<sequence>MIKKNTQVHRNDTSQSYNLQSYKKVQEKGQLQVCFVFGLCLVGLALGIKSLQNVVEYGQKFYQLQFMFFVLSDIKQIYYIHFIQVIYKWRINKVYLFQFLYHYLRLKNCGKLFTKAFKTKTQWMYKLIFTINYLGWIVSNNFDENLFSTCNGFTLFGGINAFARYTIISKQFSLPPHYGVRVTFEFWKIDSWNYDEIIYAIVDDKVFSKHYLWFEGSQMCGIGNDWNELKEQITFILDHNSESLIFVITSNLDQDPVDESWGIRNFVLSILRCPQNCLYCLDNDYSNCYFWIGLLQQWHQSINLDGWMKNDNIQPAIQKCVSFDLVQLAPNDRLEKTIENLTPHYKMQINVQAWQIDSWNNETFSLGIDDKLYNQTLFETSGIYSLCGNNGLELIFNIGISLFHSQSQCQISMSTNHNTKTTNASLGIRAINIYLAKCFTGCAQCIGPQKTDLDGFFTIIYALILIINPYKIAPPMLFSTISINQIQDSLKQERIPMEIHLLEVDQQISTYGKQPILVRNNQIILTIQVYVKCFPNKIIKGLFQINKPQNLYQYQYKKNCQQSLDFIIFKVKYELKTISDQNLIINTSNTKCLIYQVINVADNLNPIKVLEIFLEDV</sequence>
<comment type="caution">
    <text evidence="2">The sequence shown here is derived from an EMBL/GenBank/DDBJ whole genome shotgun (WGS) entry which is preliminary data.</text>
</comment>
<proteinExistence type="predicted"/>
<evidence type="ECO:0000256" key="1">
    <source>
        <dbReference type="SAM" id="Phobius"/>
    </source>
</evidence>
<evidence type="ECO:0000313" key="2">
    <source>
        <dbReference type="EMBL" id="CAD8198421.1"/>
    </source>
</evidence>
<keyword evidence="3" id="KW-1185">Reference proteome</keyword>
<dbReference type="Proteomes" id="UP000683925">
    <property type="component" value="Unassembled WGS sequence"/>
</dbReference>
<keyword evidence="1" id="KW-1133">Transmembrane helix</keyword>
<keyword evidence="1" id="KW-0812">Transmembrane</keyword>
<evidence type="ECO:0000313" key="3">
    <source>
        <dbReference type="Proteomes" id="UP000683925"/>
    </source>
</evidence>
<accession>A0A8S1XC89</accession>
<dbReference type="PANTHER" id="PTHR39767:SF2">
    <property type="entry name" value="CHROMOSOME UNDETERMINED SCAFFOLD_1, WHOLE GENOME SHOTGUN SEQUENCE"/>
    <property type="match status" value="1"/>
</dbReference>
<feature type="transmembrane region" description="Helical" evidence="1">
    <location>
        <begin position="33"/>
        <end position="52"/>
    </location>
</feature>
<reference evidence="2" key="1">
    <citation type="submission" date="2021-01" db="EMBL/GenBank/DDBJ databases">
        <authorList>
            <consortium name="Genoscope - CEA"/>
            <person name="William W."/>
        </authorList>
    </citation>
    <scope>NUCLEOTIDE SEQUENCE</scope>
</reference>
<keyword evidence="1" id="KW-0472">Membrane</keyword>
<organism evidence="2 3">
    <name type="scientific">Paramecium octaurelia</name>
    <dbReference type="NCBI Taxonomy" id="43137"/>
    <lineage>
        <taxon>Eukaryota</taxon>
        <taxon>Sar</taxon>
        <taxon>Alveolata</taxon>
        <taxon>Ciliophora</taxon>
        <taxon>Intramacronucleata</taxon>
        <taxon>Oligohymenophorea</taxon>
        <taxon>Peniculida</taxon>
        <taxon>Parameciidae</taxon>
        <taxon>Paramecium</taxon>
    </lineage>
</organism>
<dbReference type="OMA" id="TKCLIYQ"/>
<protein>
    <submittedName>
        <fullName evidence="2">Uncharacterized protein</fullName>
    </submittedName>
</protein>
<dbReference type="OrthoDB" id="326244at2759"/>
<dbReference type="EMBL" id="CAJJDP010000116">
    <property type="protein sequence ID" value="CAD8198421.1"/>
    <property type="molecule type" value="Genomic_DNA"/>
</dbReference>
<gene>
    <name evidence="2" type="ORF">POCTA_138.1.T1160207</name>
</gene>
<dbReference type="AlphaFoldDB" id="A0A8S1XC89"/>
<name>A0A8S1XC89_PAROT</name>